<dbReference type="RefSeq" id="WP_036275256.1">
    <property type="nucleotide sequence ID" value="NZ_CP014476.1"/>
</dbReference>
<keyword evidence="3 5" id="KW-1133">Transmembrane helix</keyword>
<comment type="subcellular location">
    <subcellularLocation>
        <location evidence="1">Membrane</location>
        <topology evidence="1">Multi-pass membrane protein</topology>
    </subcellularLocation>
</comment>
<evidence type="ECO:0000313" key="7">
    <source>
        <dbReference type="EMBL" id="AMK76670.1"/>
    </source>
</evidence>
<organism evidence="7 8">
    <name type="scientific">Methylomonas denitrificans</name>
    <dbReference type="NCBI Taxonomy" id="1538553"/>
    <lineage>
        <taxon>Bacteria</taxon>
        <taxon>Pseudomonadati</taxon>
        <taxon>Pseudomonadota</taxon>
        <taxon>Gammaproteobacteria</taxon>
        <taxon>Methylococcales</taxon>
        <taxon>Methylococcaceae</taxon>
        <taxon>Methylomonas</taxon>
    </lineage>
</organism>
<dbReference type="OrthoDB" id="5567215at2"/>
<evidence type="ECO:0000313" key="8">
    <source>
        <dbReference type="Proteomes" id="UP000030512"/>
    </source>
</evidence>
<keyword evidence="4 5" id="KW-0472">Membrane</keyword>
<dbReference type="GO" id="GO:0016020">
    <property type="term" value="C:membrane"/>
    <property type="evidence" value="ECO:0007669"/>
    <property type="project" value="UniProtKB-SubCell"/>
</dbReference>
<accession>A0A126T3M6</accession>
<dbReference type="EMBL" id="CP014476">
    <property type="protein sequence ID" value="AMK76670.1"/>
    <property type="molecule type" value="Genomic_DNA"/>
</dbReference>
<feature type="transmembrane region" description="Helical" evidence="5">
    <location>
        <begin position="102"/>
        <end position="128"/>
    </location>
</feature>
<evidence type="ECO:0000256" key="2">
    <source>
        <dbReference type="ARBA" id="ARBA00022692"/>
    </source>
</evidence>
<keyword evidence="8" id="KW-1185">Reference proteome</keyword>
<dbReference type="STRING" id="1538553.JT25_009235"/>
<feature type="transmembrane region" description="Helical" evidence="5">
    <location>
        <begin position="72"/>
        <end position="96"/>
    </location>
</feature>
<gene>
    <name evidence="7" type="ORF">JT25_009235</name>
</gene>
<dbReference type="Pfam" id="PF05154">
    <property type="entry name" value="TM2"/>
    <property type="match status" value="1"/>
</dbReference>
<name>A0A126T3M6_9GAMM</name>
<feature type="domain" description="TM2" evidence="6">
    <location>
        <begin position="68"/>
        <end position="118"/>
    </location>
</feature>
<evidence type="ECO:0000259" key="6">
    <source>
        <dbReference type="Pfam" id="PF05154"/>
    </source>
</evidence>
<protein>
    <recommendedName>
        <fullName evidence="6">TM2 domain-containing protein</fullName>
    </recommendedName>
</protein>
<evidence type="ECO:0000256" key="4">
    <source>
        <dbReference type="ARBA" id="ARBA00023136"/>
    </source>
</evidence>
<sequence length="137" mass="15097">MLGHIESYDERCQTGVIKYEGQFYEFHLDQWTSEAPPKTGDDVDFDHDNGKVTDVSLVGAYLMEAKPVKSKIVAALLGIAFGAIGLHRIYLGFYFLGLTQAVVTLLTGGFGVMWGFIEGVLIATGHIYKDAKGRHLK</sequence>
<reference evidence="7 8" key="1">
    <citation type="journal article" date="2015" name="Environ. Microbiol.">
        <title>Methane oxidation coupled to nitrate reduction under hypoxia by the Gammaproteobacterium Methylomonas denitrificans, sp. nov. type strain FJG1.</title>
        <authorList>
            <person name="Kits K.D."/>
            <person name="Klotz M.G."/>
            <person name="Stein L.Y."/>
        </authorList>
    </citation>
    <scope>NUCLEOTIDE SEQUENCE [LARGE SCALE GENOMIC DNA]</scope>
    <source>
        <strain evidence="7 8">FJG1</strain>
    </source>
</reference>
<keyword evidence="2 5" id="KW-0812">Transmembrane</keyword>
<dbReference type="Proteomes" id="UP000030512">
    <property type="component" value="Chromosome"/>
</dbReference>
<dbReference type="AlphaFoldDB" id="A0A126T3M6"/>
<evidence type="ECO:0000256" key="1">
    <source>
        <dbReference type="ARBA" id="ARBA00004141"/>
    </source>
</evidence>
<dbReference type="InterPro" id="IPR007829">
    <property type="entry name" value="TM2"/>
</dbReference>
<evidence type="ECO:0000256" key="5">
    <source>
        <dbReference type="SAM" id="Phobius"/>
    </source>
</evidence>
<proteinExistence type="predicted"/>
<evidence type="ECO:0000256" key="3">
    <source>
        <dbReference type="ARBA" id="ARBA00022989"/>
    </source>
</evidence>
<dbReference type="KEGG" id="mdn:JT25_009235"/>